<protein>
    <submittedName>
        <fullName evidence="3">Tellurite methyltransferase</fullName>
    </submittedName>
</protein>
<dbReference type="InterPro" id="IPR015392">
    <property type="entry name" value="TehB/YeaR-like_dom"/>
</dbReference>
<dbReference type="RefSeq" id="WP_121145851.1">
    <property type="nucleotide sequence ID" value="NZ_RBWY01000005.1"/>
</dbReference>
<keyword evidence="3" id="KW-0489">Methyltransferase</keyword>
<dbReference type="Gene3D" id="2.60.120.10">
    <property type="entry name" value="Jelly Rolls"/>
    <property type="match status" value="1"/>
</dbReference>
<feature type="domain" description="Tellurite resistance methyltransferase TehB-like" evidence="1">
    <location>
        <begin position="91"/>
        <end position="283"/>
    </location>
</feature>
<sequence length="287" mass="32580">MINNLVNYQTSPVWHANTLPPIFKDKYHNELGTFTHLTILEGSLKVAELDEYGNIINEHQYSANQQPPLIVPQQWYKFVQVTDDIACQLVFYCTKEDYCAKKYSLTTTHSEVIDACKIVPVGKALDLGCGSGRNSLYLNLLGFDVDAVDKAAMSIAKINEIIDQEQLKYITANVYDINQANLTGQYDLIISTVVMMFLQAEKIPSIIANMQSITKANGYNLIVSAMSTEDYPCTVPFSFTFTENELRDYYQDWQIIKYNEDIGELHKLDANGNRIKLRFATLLAQKN</sequence>
<dbReference type="NCBIfam" id="NF008992">
    <property type="entry name" value="PRK12335.1"/>
    <property type="match status" value="1"/>
</dbReference>
<evidence type="ECO:0000313" key="3">
    <source>
        <dbReference type="EMBL" id="RKS84521.1"/>
    </source>
</evidence>
<dbReference type="NCBIfam" id="TIGR00477">
    <property type="entry name" value="tehB"/>
    <property type="match status" value="1"/>
</dbReference>
<dbReference type="GO" id="GO:0005737">
    <property type="term" value="C:cytoplasm"/>
    <property type="evidence" value="ECO:0007669"/>
    <property type="project" value="InterPro"/>
</dbReference>
<keyword evidence="3" id="KW-0808">Transferase</keyword>
<reference evidence="3 4" key="1">
    <citation type="submission" date="2018-10" db="EMBL/GenBank/DDBJ databases">
        <title>Genomic Encyclopedia of Type Strains, Phase IV (KMG-IV): sequencing the most valuable type-strain genomes for metagenomic binning, comparative biology and taxonomic classification.</title>
        <authorList>
            <person name="Goeker M."/>
        </authorList>
    </citation>
    <scope>NUCLEOTIDE SEQUENCE [LARGE SCALE GENOMIC DNA]</scope>
    <source>
        <strain evidence="3 4">DSM 22228</strain>
    </source>
</reference>
<comment type="caution">
    <text evidence="3">The sequence shown here is derived from an EMBL/GenBank/DDBJ whole genome shotgun (WGS) entry which is preliminary data.</text>
</comment>
<dbReference type="CDD" id="cd02440">
    <property type="entry name" value="AdoMet_MTases"/>
    <property type="match status" value="1"/>
</dbReference>
<dbReference type="SUPFAM" id="SSF53335">
    <property type="entry name" value="S-adenosyl-L-methionine-dependent methyltransferases"/>
    <property type="match status" value="1"/>
</dbReference>
<dbReference type="GO" id="GO:0008757">
    <property type="term" value="F:S-adenosylmethionine-dependent methyltransferase activity"/>
    <property type="evidence" value="ECO:0007669"/>
    <property type="project" value="InterPro"/>
</dbReference>
<organism evidence="3 4">
    <name type="scientific">Orbus hercynius</name>
    <dbReference type="NCBI Taxonomy" id="593135"/>
    <lineage>
        <taxon>Bacteria</taxon>
        <taxon>Pseudomonadati</taxon>
        <taxon>Pseudomonadota</taxon>
        <taxon>Gammaproteobacteria</taxon>
        <taxon>Orbales</taxon>
        <taxon>Orbaceae</taxon>
        <taxon>Orbus</taxon>
    </lineage>
</organism>
<dbReference type="GO" id="GO:0046690">
    <property type="term" value="P:response to tellurium ion"/>
    <property type="evidence" value="ECO:0007669"/>
    <property type="project" value="InterPro"/>
</dbReference>
<dbReference type="InterPro" id="IPR014431">
    <property type="entry name" value="Tellurite-R_TehB-2"/>
</dbReference>
<feature type="domain" description="TehB/YeaR-like" evidence="2">
    <location>
        <begin position="10"/>
        <end position="89"/>
    </location>
</feature>
<dbReference type="OrthoDB" id="9804312at2"/>
<dbReference type="GO" id="GO:0032259">
    <property type="term" value="P:methylation"/>
    <property type="evidence" value="ECO:0007669"/>
    <property type="project" value="UniProtKB-KW"/>
</dbReference>
<name>A0A495RB11_9GAMM</name>
<dbReference type="Gene3D" id="3.40.50.150">
    <property type="entry name" value="Vaccinia Virus protein VP39"/>
    <property type="match status" value="1"/>
</dbReference>
<evidence type="ECO:0000259" key="2">
    <source>
        <dbReference type="Pfam" id="PF09313"/>
    </source>
</evidence>
<dbReference type="Pfam" id="PF03848">
    <property type="entry name" value="TehB"/>
    <property type="match status" value="1"/>
</dbReference>
<dbReference type="Pfam" id="PF09313">
    <property type="entry name" value="TehB-like"/>
    <property type="match status" value="1"/>
</dbReference>
<dbReference type="InterPro" id="IPR015985">
    <property type="entry name" value="TehB-like_dom"/>
</dbReference>
<evidence type="ECO:0000259" key="1">
    <source>
        <dbReference type="Pfam" id="PF03848"/>
    </source>
</evidence>
<dbReference type="AlphaFoldDB" id="A0A495RB11"/>
<gene>
    <name evidence="3" type="ORF">DES39_2080</name>
</gene>
<dbReference type="InterPro" id="IPR029063">
    <property type="entry name" value="SAM-dependent_MTases_sf"/>
</dbReference>
<proteinExistence type="predicted"/>
<dbReference type="InterPro" id="IPR004537">
    <property type="entry name" value="Tellurite-R_MeTrfase_TehB"/>
</dbReference>
<dbReference type="EMBL" id="RBWY01000005">
    <property type="protein sequence ID" value="RKS84521.1"/>
    <property type="molecule type" value="Genomic_DNA"/>
</dbReference>
<evidence type="ECO:0000313" key="4">
    <source>
        <dbReference type="Proteomes" id="UP000278542"/>
    </source>
</evidence>
<dbReference type="PIRSF" id="PIRSF005215">
    <property type="entry name" value="TehB"/>
    <property type="match status" value="1"/>
</dbReference>
<dbReference type="SUPFAM" id="SSF51197">
    <property type="entry name" value="Clavaminate synthase-like"/>
    <property type="match status" value="1"/>
</dbReference>
<dbReference type="InterPro" id="IPR014710">
    <property type="entry name" value="RmlC-like_jellyroll"/>
</dbReference>
<dbReference type="Proteomes" id="UP000278542">
    <property type="component" value="Unassembled WGS sequence"/>
</dbReference>
<accession>A0A495RB11</accession>
<keyword evidence="4" id="KW-1185">Reference proteome</keyword>
<dbReference type="PANTHER" id="PTHR43861">
    <property type="entry name" value="TRANS-ACONITATE 2-METHYLTRANSFERASE-RELATED"/>
    <property type="match status" value="1"/>
</dbReference>
<dbReference type="NCBIfam" id="NF008405">
    <property type="entry name" value="PRK11207.1"/>
    <property type="match status" value="1"/>
</dbReference>